<dbReference type="OrthoDB" id="4851849at2759"/>
<evidence type="ECO:0000256" key="2">
    <source>
        <dbReference type="ARBA" id="ARBA00022771"/>
    </source>
</evidence>
<reference evidence="6 7" key="1">
    <citation type="submission" date="2018-06" db="EMBL/GenBank/DDBJ databases">
        <title>Comparative genomics reveals the genomic features of Rhizophagus irregularis, R. cerebriforme, R. diaphanum and Gigaspora rosea, and their symbiotic lifestyle signature.</title>
        <authorList>
            <person name="Morin E."/>
            <person name="San Clemente H."/>
            <person name="Chen E.C.H."/>
            <person name="De La Providencia I."/>
            <person name="Hainaut M."/>
            <person name="Kuo A."/>
            <person name="Kohler A."/>
            <person name="Murat C."/>
            <person name="Tang N."/>
            <person name="Roy S."/>
            <person name="Loubradou J."/>
            <person name="Henrissat B."/>
            <person name="Grigoriev I.V."/>
            <person name="Corradi N."/>
            <person name="Roux C."/>
            <person name="Martin F.M."/>
        </authorList>
    </citation>
    <scope>NUCLEOTIDE SEQUENCE [LARGE SCALE GENOMIC DNA]</scope>
    <source>
        <strain evidence="6 7">DAOM 227022</strain>
    </source>
</reference>
<keyword evidence="2 4" id="KW-0863">Zinc-finger</keyword>
<feature type="domain" description="MYND-type" evidence="5">
    <location>
        <begin position="3"/>
        <end position="39"/>
    </location>
</feature>
<keyword evidence="7" id="KW-1185">Reference proteome</keyword>
<dbReference type="Proteomes" id="UP000265703">
    <property type="component" value="Unassembled WGS sequence"/>
</dbReference>
<keyword evidence="1" id="KW-0479">Metal-binding</keyword>
<dbReference type="SUPFAM" id="SSF144232">
    <property type="entry name" value="HIT/MYND zinc finger-like"/>
    <property type="match status" value="1"/>
</dbReference>
<evidence type="ECO:0000313" key="6">
    <source>
        <dbReference type="EMBL" id="RIA80046.1"/>
    </source>
</evidence>
<organism evidence="6 7">
    <name type="scientific">Glomus cerebriforme</name>
    <dbReference type="NCBI Taxonomy" id="658196"/>
    <lineage>
        <taxon>Eukaryota</taxon>
        <taxon>Fungi</taxon>
        <taxon>Fungi incertae sedis</taxon>
        <taxon>Mucoromycota</taxon>
        <taxon>Glomeromycotina</taxon>
        <taxon>Glomeromycetes</taxon>
        <taxon>Glomerales</taxon>
        <taxon>Glomeraceae</taxon>
        <taxon>Glomus</taxon>
    </lineage>
</organism>
<evidence type="ECO:0000256" key="1">
    <source>
        <dbReference type="ARBA" id="ARBA00022723"/>
    </source>
</evidence>
<evidence type="ECO:0000259" key="5">
    <source>
        <dbReference type="PROSITE" id="PS50865"/>
    </source>
</evidence>
<dbReference type="PROSITE" id="PS50865">
    <property type="entry name" value="ZF_MYND_2"/>
    <property type="match status" value="1"/>
</dbReference>
<proteinExistence type="predicted"/>
<evidence type="ECO:0000256" key="4">
    <source>
        <dbReference type="PROSITE-ProRule" id="PRU00134"/>
    </source>
</evidence>
<dbReference type="STRING" id="658196.A0A397S5P9"/>
<dbReference type="AlphaFoldDB" id="A0A397S5P9"/>
<sequence length="374" mass="43193">MECSICKKPTIKCCSRCKTRYYCSPLCQKKDYANHVLDCPQRSADILVKNAIGDKLPTNKAVLYEYGFSNFFSLHDKSMLLGLYIGLIVHLNCNASQIHSWWINGELPLNIKKTYDDAGVNSGYYQWFLKNEHMLQGLHKYEGEKSDKSIADRNFAMARPYLSEHDQTIPIQSLSESKYNVLLFYIIIIGGTIPRIELKSWIDFGFCSCKFGNDYLEEEEENRLGDLYQELIIQKGCMIDEFNDAYISGSIMDLLRKKCGSSSSWLSENGIEFHGYNQMVKSVYLLKQYVLSDSVSLLPPVYADYGFMNCRTEDEKRQLKQMFRKLIKTPQFDLQDLHRACLAGKIFNYVKSILPNEVVKANLLKNLYPLKDLE</sequence>
<evidence type="ECO:0000313" key="7">
    <source>
        <dbReference type="Proteomes" id="UP000265703"/>
    </source>
</evidence>
<comment type="caution">
    <text evidence="6">The sequence shown here is derived from an EMBL/GenBank/DDBJ whole genome shotgun (WGS) entry which is preliminary data.</text>
</comment>
<evidence type="ECO:0000256" key="3">
    <source>
        <dbReference type="ARBA" id="ARBA00022833"/>
    </source>
</evidence>
<gene>
    <name evidence="6" type="ORF">C1645_793327</name>
</gene>
<protein>
    <recommendedName>
        <fullName evidence="5">MYND-type domain-containing protein</fullName>
    </recommendedName>
</protein>
<dbReference type="PROSITE" id="PS01360">
    <property type="entry name" value="ZF_MYND_1"/>
    <property type="match status" value="1"/>
</dbReference>
<name>A0A397S5P9_9GLOM</name>
<dbReference type="Pfam" id="PF01753">
    <property type="entry name" value="zf-MYND"/>
    <property type="match status" value="1"/>
</dbReference>
<dbReference type="GO" id="GO:0008270">
    <property type="term" value="F:zinc ion binding"/>
    <property type="evidence" value="ECO:0007669"/>
    <property type="project" value="UniProtKB-KW"/>
</dbReference>
<dbReference type="Gene3D" id="6.10.140.2220">
    <property type="match status" value="1"/>
</dbReference>
<keyword evidence="3" id="KW-0862">Zinc</keyword>
<accession>A0A397S5P9</accession>
<dbReference type="InterPro" id="IPR002893">
    <property type="entry name" value="Znf_MYND"/>
</dbReference>
<dbReference type="EMBL" id="QKYT01001061">
    <property type="protein sequence ID" value="RIA80046.1"/>
    <property type="molecule type" value="Genomic_DNA"/>
</dbReference>